<keyword evidence="2" id="KW-1185">Reference proteome</keyword>
<accession>A0ABW8IY46</accession>
<organism evidence="1 2">
    <name type="scientific">Dyella lipolytica</name>
    <dbReference type="NCBI Taxonomy" id="1867835"/>
    <lineage>
        <taxon>Bacteria</taxon>
        <taxon>Pseudomonadati</taxon>
        <taxon>Pseudomonadota</taxon>
        <taxon>Gammaproteobacteria</taxon>
        <taxon>Lysobacterales</taxon>
        <taxon>Rhodanobacteraceae</taxon>
        <taxon>Dyella</taxon>
    </lineage>
</organism>
<evidence type="ECO:0000313" key="2">
    <source>
        <dbReference type="Proteomes" id="UP001620405"/>
    </source>
</evidence>
<dbReference type="Proteomes" id="UP001620405">
    <property type="component" value="Unassembled WGS sequence"/>
</dbReference>
<comment type="caution">
    <text evidence="1">The sequence shown here is derived from an EMBL/GenBank/DDBJ whole genome shotgun (WGS) entry which is preliminary data.</text>
</comment>
<dbReference type="RefSeq" id="WP_284396136.1">
    <property type="nucleotide sequence ID" value="NZ_BSNQ01000003.1"/>
</dbReference>
<dbReference type="EMBL" id="JADIKG010000013">
    <property type="protein sequence ID" value="MFK2874948.1"/>
    <property type="molecule type" value="Genomic_DNA"/>
</dbReference>
<proteinExistence type="predicted"/>
<evidence type="ECO:0000313" key="1">
    <source>
        <dbReference type="EMBL" id="MFK2874948.1"/>
    </source>
</evidence>
<reference evidence="1 2" key="1">
    <citation type="submission" date="2020-10" db="EMBL/GenBank/DDBJ databases">
        <title>Phylogeny of dyella-like bacteria.</title>
        <authorList>
            <person name="Fu J."/>
        </authorList>
    </citation>
    <scope>NUCLEOTIDE SEQUENCE [LARGE SCALE GENOMIC DNA]</scope>
    <source>
        <strain evidence="1 2">DHOB07</strain>
    </source>
</reference>
<gene>
    <name evidence="1" type="ORF">ISP13_15495</name>
</gene>
<sequence>MSTSQRHPTPFLPLSKAWRHDVSNGVHALHIDMLATLCKWVEASRDRLHVENVRLKEATRSMEMETCSEELLSEICPPAHHASIAEVIE</sequence>
<name>A0ABW8IY46_9GAMM</name>
<protein>
    <submittedName>
        <fullName evidence="1">Uncharacterized protein</fullName>
    </submittedName>
</protein>